<dbReference type="GeneTree" id="ENSGT01150000287002"/>
<reference evidence="5" key="4">
    <citation type="submission" date="2025-09" db="UniProtKB">
        <authorList>
            <consortium name="Ensembl"/>
        </authorList>
    </citation>
    <scope>IDENTIFICATION</scope>
</reference>
<protein>
    <recommendedName>
        <fullName evidence="4">Ig-like domain-containing protein</fullName>
    </recommendedName>
</protein>
<dbReference type="FunCoup" id="A0A3B1JCK4">
    <property type="interactions" value="521"/>
</dbReference>
<dbReference type="InterPro" id="IPR011162">
    <property type="entry name" value="MHC_I/II-like_Ag-recog"/>
</dbReference>
<dbReference type="SMART" id="SM00407">
    <property type="entry name" value="IGc1"/>
    <property type="match status" value="1"/>
</dbReference>
<dbReference type="SUPFAM" id="SSF48726">
    <property type="entry name" value="Immunoglobulin"/>
    <property type="match status" value="1"/>
</dbReference>
<dbReference type="InterPro" id="IPR036179">
    <property type="entry name" value="Ig-like_dom_sf"/>
</dbReference>
<evidence type="ECO:0000256" key="1">
    <source>
        <dbReference type="ARBA" id="ARBA00023180"/>
    </source>
</evidence>
<dbReference type="Gene3D" id="3.30.500.10">
    <property type="entry name" value="MHC class I-like antigen recognition-like"/>
    <property type="match status" value="1"/>
</dbReference>
<comment type="similarity">
    <text evidence="3">Belongs to the MHC class I family.</text>
</comment>
<dbReference type="Bgee" id="ENSAMXG00000031559">
    <property type="expression patterns" value="Expressed in embryo"/>
</dbReference>
<organism evidence="5 6">
    <name type="scientific">Astyanax mexicanus</name>
    <name type="common">Blind cave fish</name>
    <name type="synonym">Astyanax fasciatus mexicanus</name>
    <dbReference type="NCBI Taxonomy" id="7994"/>
    <lineage>
        <taxon>Eukaryota</taxon>
        <taxon>Metazoa</taxon>
        <taxon>Chordata</taxon>
        <taxon>Craniata</taxon>
        <taxon>Vertebrata</taxon>
        <taxon>Euteleostomi</taxon>
        <taxon>Actinopterygii</taxon>
        <taxon>Neopterygii</taxon>
        <taxon>Teleostei</taxon>
        <taxon>Ostariophysi</taxon>
        <taxon>Characiformes</taxon>
        <taxon>Characoidei</taxon>
        <taxon>Acestrorhamphidae</taxon>
        <taxon>Acestrorhamphinae</taxon>
        <taxon>Astyanax</taxon>
    </lineage>
</organism>
<dbReference type="PANTHER" id="PTHR16675">
    <property type="entry name" value="MHC CLASS I-RELATED"/>
    <property type="match status" value="1"/>
</dbReference>
<dbReference type="InterPro" id="IPR011161">
    <property type="entry name" value="MHC_I-like_Ag-recog"/>
</dbReference>
<dbReference type="InterPro" id="IPR001039">
    <property type="entry name" value="MHC_I_a_a1/a2"/>
</dbReference>
<reference evidence="6" key="1">
    <citation type="submission" date="2013-03" db="EMBL/GenBank/DDBJ databases">
        <authorList>
            <person name="Jeffery W."/>
            <person name="Warren W."/>
            <person name="Wilson R.K."/>
        </authorList>
    </citation>
    <scope>NUCLEOTIDE SEQUENCE</scope>
    <source>
        <strain evidence="6">female</strain>
    </source>
</reference>
<proteinExistence type="inferred from homology"/>
<accession>A0A3B1JCK4</accession>
<feature type="domain" description="Ig-like" evidence="4">
    <location>
        <begin position="209"/>
        <end position="286"/>
    </location>
</feature>
<dbReference type="InterPro" id="IPR013783">
    <property type="entry name" value="Ig-like_fold"/>
</dbReference>
<dbReference type="Ensembl" id="ENSAMXT00000035212.1">
    <property type="protein sequence ID" value="ENSAMXP00000040102.1"/>
    <property type="gene ID" value="ENSAMXG00000031559.1"/>
</dbReference>
<sequence length="374" mass="43512">MDVFNKLFSAEETELLVDAVKEHSLFYIYTALNKDVDLPGIYEFTALGLLDDREIDYYNSKEQKKIPKQSWMMEKMQEDYWEKGTQSRKSKEQWFKVNVEILMKRMNHSNQDLHVLQWRHGCEIDESNGTVKFLRGISEYSYDGSDFLSFDIENMRWIAPVPAAEPTKRKWDGVAILNQYTQGYLKKECVDWLTQFMEYGKETLRNHYSEKLTLTCLITGFYPKDVHLSVRVFGTSLPEHLITSSGLRTNGDGTYQLRKSVDVVEEDTAGYDCYVSHSSLREPVIKDWGKFIRLGENMGEFQDKKHKNYKTVQLAVIDGSRNSAVYQKILKEHQNLFLTDLKLRSTLLGFCSRTMTQNSQTKSSPLNGLKKITK</sequence>
<reference evidence="5" key="3">
    <citation type="submission" date="2025-08" db="UniProtKB">
        <authorList>
            <consortium name="Ensembl"/>
        </authorList>
    </citation>
    <scope>IDENTIFICATION</scope>
</reference>
<dbReference type="Pfam" id="PF07654">
    <property type="entry name" value="C1-set"/>
    <property type="match status" value="1"/>
</dbReference>
<dbReference type="GO" id="GO:0009897">
    <property type="term" value="C:external side of plasma membrane"/>
    <property type="evidence" value="ECO:0007669"/>
    <property type="project" value="TreeGrafter"/>
</dbReference>
<dbReference type="SUPFAM" id="SSF54452">
    <property type="entry name" value="MHC antigen-recognition domain"/>
    <property type="match status" value="1"/>
</dbReference>
<dbReference type="Gene3D" id="2.60.40.10">
    <property type="entry name" value="Immunoglobulins"/>
    <property type="match status" value="1"/>
</dbReference>
<dbReference type="InterPro" id="IPR003006">
    <property type="entry name" value="Ig/MHC_CS"/>
</dbReference>
<dbReference type="InParanoid" id="A0A3B1JCK4"/>
<dbReference type="InterPro" id="IPR050208">
    <property type="entry name" value="MHC_class-I_related"/>
</dbReference>
<evidence type="ECO:0000256" key="3">
    <source>
        <dbReference type="RuleBase" id="RU004439"/>
    </source>
</evidence>
<evidence type="ECO:0000259" key="4">
    <source>
        <dbReference type="PROSITE" id="PS50835"/>
    </source>
</evidence>
<dbReference type="PROSITE" id="PS50835">
    <property type="entry name" value="IG_LIKE"/>
    <property type="match status" value="1"/>
</dbReference>
<dbReference type="Proteomes" id="UP000018467">
    <property type="component" value="Unassembled WGS sequence"/>
</dbReference>
<dbReference type="Pfam" id="PF00129">
    <property type="entry name" value="MHC_I"/>
    <property type="match status" value="1"/>
</dbReference>
<dbReference type="InterPro" id="IPR003597">
    <property type="entry name" value="Ig_C1-set"/>
</dbReference>
<dbReference type="PROSITE" id="PS00290">
    <property type="entry name" value="IG_MHC"/>
    <property type="match status" value="1"/>
</dbReference>
<evidence type="ECO:0000313" key="6">
    <source>
        <dbReference type="Proteomes" id="UP000018467"/>
    </source>
</evidence>
<name>A0A3B1JCK4_ASTMX</name>
<keyword evidence="2" id="KW-0393">Immunoglobulin domain</keyword>
<keyword evidence="1" id="KW-0325">Glycoprotein</keyword>
<dbReference type="InterPro" id="IPR007110">
    <property type="entry name" value="Ig-like_dom"/>
</dbReference>
<evidence type="ECO:0000313" key="5">
    <source>
        <dbReference type="Ensembl" id="ENSAMXP00000040102.1"/>
    </source>
</evidence>
<dbReference type="AlphaFoldDB" id="A0A3B1JCK4"/>
<dbReference type="PANTHER" id="PTHR16675:SF193">
    <property type="entry name" value="LOC571647 PROTEIN-RELATED"/>
    <property type="match status" value="1"/>
</dbReference>
<reference evidence="6" key="2">
    <citation type="journal article" date="2014" name="Nat. Commun.">
        <title>The cavefish genome reveals candidate genes for eye loss.</title>
        <authorList>
            <person name="McGaugh S.E."/>
            <person name="Gross J.B."/>
            <person name="Aken B."/>
            <person name="Blin M."/>
            <person name="Borowsky R."/>
            <person name="Chalopin D."/>
            <person name="Hinaux H."/>
            <person name="Jeffery W.R."/>
            <person name="Keene A."/>
            <person name="Ma L."/>
            <person name="Minx P."/>
            <person name="Murphy D."/>
            <person name="O'Quin K.E."/>
            <person name="Retaux S."/>
            <person name="Rohner N."/>
            <person name="Searle S.M."/>
            <person name="Stahl B.A."/>
            <person name="Tabin C."/>
            <person name="Volff J.N."/>
            <person name="Yoshizawa M."/>
            <person name="Warren W.C."/>
        </authorList>
    </citation>
    <scope>NUCLEOTIDE SEQUENCE [LARGE SCALE GENOMIC DNA]</scope>
    <source>
        <strain evidence="6">female</strain>
    </source>
</reference>
<dbReference type="InterPro" id="IPR037055">
    <property type="entry name" value="MHC_I-like_Ag-recog_sf"/>
</dbReference>
<dbReference type="STRING" id="7994.ENSAMXP00000040102"/>
<dbReference type="GO" id="GO:0006955">
    <property type="term" value="P:immune response"/>
    <property type="evidence" value="ECO:0007669"/>
    <property type="project" value="TreeGrafter"/>
</dbReference>
<evidence type="ECO:0000256" key="2">
    <source>
        <dbReference type="ARBA" id="ARBA00023319"/>
    </source>
</evidence>
<dbReference type="GO" id="GO:0005615">
    <property type="term" value="C:extracellular space"/>
    <property type="evidence" value="ECO:0007669"/>
    <property type="project" value="TreeGrafter"/>
</dbReference>
<dbReference type="PRINTS" id="PR01638">
    <property type="entry name" value="MHCCLASSI"/>
</dbReference>
<keyword evidence="6" id="KW-1185">Reference proteome</keyword>